<protein>
    <recommendedName>
        <fullName evidence="11">Sulfotransferase</fullName>
    </recommendedName>
</protein>
<proteinExistence type="predicted"/>
<evidence type="ECO:0000256" key="8">
    <source>
        <dbReference type="SAM" id="Phobius"/>
    </source>
</evidence>
<feature type="transmembrane region" description="Helical" evidence="8">
    <location>
        <begin position="317"/>
        <end position="339"/>
    </location>
</feature>
<name>A0AAD4S0N0_9MAGN</name>
<evidence type="ECO:0008006" key="11">
    <source>
        <dbReference type="Google" id="ProtNLM"/>
    </source>
</evidence>
<keyword evidence="6" id="KW-0325">Glycoprotein</keyword>
<sequence length="340" mass="39405">MSKLPKERTSVVTILRNPIDRVFSTYEFSVEVAARFLVHPNLTSAIQMSNKVRSGNIGVSTLDMWPWKHLVPLMRERTFFPGVQLILQRNGRNHGDFWEIKETNNPYDMKDFVMPFEEFINSSVAYNILHNGATYQIAGLTDNSYLEDREVRTCAMSYQSLGKFVLKVAKKSRQYVISLHELPAIKQKRHSKIAKGFRTKERKASEVPSSDNAQKTNETMTVEELMEAYDGCSSSLRNTQARRPLHLTKSLHKISQKRHGFRTWFKWRFQEMISSRRIRISMPNTSLCSKKGPLVQKSLKMNMQEDDGFEEAHYGELFFIVKDILFAITVFFSVVLSMLL</sequence>
<evidence type="ECO:0000256" key="3">
    <source>
        <dbReference type="ARBA" id="ARBA00022692"/>
    </source>
</evidence>
<keyword evidence="2" id="KW-0808">Transferase</keyword>
<reference evidence="9" key="1">
    <citation type="submission" date="2022-04" db="EMBL/GenBank/DDBJ databases">
        <title>A functionally conserved STORR gene fusion in Papaver species that diverged 16.8 million years ago.</title>
        <authorList>
            <person name="Catania T."/>
        </authorList>
    </citation>
    <scope>NUCLEOTIDE SEQUENCE</scope>
    <source>
        <strain evidence="9">S-188037</strain>
    </source>
</reference>
<dbReference type="PANTHER" id="PTHR12812:SF0">
    <property type="entry name" value="HEPARAN-SULFATE 6-O-SULFOTRANSFERASE"/>
    <property type="match status" value="1"/>
</dbReference>
<gene>
    <name evidence="9" type="ORF">MKW98_026616</name>
</gene>
<dbReference type="InterPro" id="IPR010635">
    <property type="entry name" value="Heparan_SO4-6-sulfoTrfase"/>
</dbReference>
<keyword evidence="3 8" id="KW-0812">Transmembrane</keyword>
<evidence type="ECO:0000256" key="4">
    <source>
        <dbReference type="ARBA" id="ARBA00022989"/>
    </source>
</evidence>
<evidence type="ECO:0000256" key="5">
    <source>
        <dbReference type="ARBA" id="ARBA00023136"/>
    </source>
</evidence>
<dbReference type="Proteomes" id="UP001202328">
    <property type="component" value="Unassembled WGS sequence"/>
</dbReference>
<organism evidence="9 10">
    <name type="scientific">Papaver atlanticum</name>
    <dbReference type="NCBI Taxonomy" id="357466"/>
    <lineage>
        <taxon>Eukaryota</taxon>
        <taxon>Viridiplantae</taxon>
        <taxon>Streptophyta</taxon>
        <taxon>Embryophyta</taxon>
        <taxon>Tracheophyta</taxon>
        <taxon>Spermatophyta</taxon>
        <taxon>Magnoliopsida</taxon>
        <taxon>Ranunculales</taxon>
        <taxon>Papaveraceae</taxon>
        <taxon>Papaveroideae</taxon>
        <taxon>Papaver</taxon>
    </lineage>
</organism>
<evidence type="ECO:0000313" key="10">
    <source>
        <dbReference type="Proteomes" id="UP001202328"/>
    </source>
</evidence>
<accession>A0AAD4S0N0</accession>
<dbReference type="PANTHER" id="PTHR12812">
    <property type="entry name" value="HEPARAN SULFATE 6-O-SULFOTRANSFERASE 3"/>
    <property type="match status" value="1"/>
</dbReference>
<keyword evidence="5 8" id="KW-0472">Membrane</keyword>
<dbReference type="AlphaFoldDB" id="A0AAD4S0N0"/>
<dbReference type="EMBL" id="JAJJMB010016078">
    <property type="protein sequence ID" value="KAI3849702.1"/>
    <property type="molecule type" value="Genomic_DNA"/>
</dbReference>
<evidence type="ECO:0000256" key="2">
    <source>
        <dbReference type="ARBA" id="ARBA00022679"/>
    </source>
</evidence>
<dbReference type="GO" id="GO:0016020">
    <property type="term" value="C:membrane"/>
    <property type="evidence" value="ECO:0007669"/>
    <property type="project" value="UniProtKB-SubCell"/>
</dbReference>
<keyword evidence="4 8" id="KW-1133">Transmembrane helix</keyword>
<evidence type="ECO:0000256" key="1">
    <source>
        <dbReference type="ARBA" id="ARBA00004167"/>
    </source>
</evidence>
<evidence type="ECO:0000256" key="6">
    <source>
        <dbReference type="ARBA" id="ARBA00023180"/>
    </source>
</evidence>
<evidence type="ECO:0000313" key="9">
    <source>
        <dbReference type="EMBL" id="KAI3849702.1"/>
    </source>
</evidence>
<comment type="caution">
    <text evidence="9">The sequence shown here is derived from an EMBL/GenBank/DDBJ whole genome shotgun (WGS) entry which is preliminary data.</text>
</comment>
<evidence type="ECO:0000256" key="7">
    <source>
        <dbReference type="SAM" id="MobiDB-lite"/>
    </source>
</evidence>
<comment type="subcellular location">
    <subcellularLocation>
        <location evidence="1">Membrane</location>
        <topology evidence="1">Single-pass membrane protein</topology>
    </subcellularLocation>
</comment>
<keyword evidence="10" id="KW-1185">Reference proteome</keyword>
<feature type="non-terminal residue" evidence="9">
    <location>
        <position position="340"/>
    </location>
</feature>
<dbReference type="GO" id="GO:0017095">
    <property type="term" value="F:heparan sulfate 6-sulfotransferase activity"/>
    <property type="evidence" value="ECO:0007669"/>
    <property type="project" value="TreeGrafter"/>
</dbReference>
<feature type="region of interest" description="Disordered" evidence="7">
    <location>
        <begin position="195"/>
        <end position="214"/>
    </location>
</feature>